<protein>
    <submittedName>
        <fullName evidence="13">Putative porin</fullName>
    </submittedName>
</protein>
<evidence type="ECO:0000256" key="7">
    <source>
        <dbReference type="ARBA" id="ARBA00023065"/>
    </source>
</evidence>
<dbReference type="Pfam" id="PF13609">
    <property type="entry name" value="Porin_4"/>
    <property type="match status" value="1"/>
</dbReference>
<feature type="chain" id="PRO_5020340821" evidence="11">
    <location>
        <begin position="23"/>
        <end position="338"/>
    </location>
</feature>
<dbReference type="OrthoDB" id="8957883at2"/>
<name>A0A4R1GLS0_9GAMM</name>
<dbReference type="GO" id="GO:0015288">
    <property type="term" value="F:porin activity"/>
    <property type="evidence" value="ECO:0007669"/>
    <property type="project" value="UniProtKB-KW"/>
</dbReference>
<keyword evidence="10" id="KW-0998">Cell outer membrane</keyword>
<keyword evidence="8" id="KW-0626">Porin</keyword>
<dbReference type="GO" id="GO:0009279">
    <property type="term" value="C:cell outer membrane"/>
    <property type="evidence" value="ECO:0007669"/>
    <property type="project" value="UniProtKB-SubCell"/>
</dbReference>
<feature type="signal peptide" evidence="11">
    <location>
        <begin position="1"/>
        <end position="22"/>
    </location>
</feature>
<keyword evidence="5" id="KW-0812">Transmembrane</keyword>
<comment type="subunit">
    <text evidence="2">Homotrimer.</text>
</comment>
<evidence type="ECO:0000256" key="6">
    <source>
        <dbReference type="ARBA" id="ARBA00022729"/>
    </source>
</evidence>
<dbReference type="EMBL" id="SMFU01000007">
    <property type="protein sequence ID" value="TCK09557.1"/>
    <property type="molecule type" value="Genomic_DNA"/>
</dbReference>
<reference evidence="13 14" key="1">
    <citation type="submission" date="2019-03" db="EMBL/GenBank/DDBJ databases">
        <title>Genomic Encyclopedia of Archaeal and Bacterial Type Strains, Phase II (KMG-II): from individual species to whole genera.</title>
        <authorList>
            <person name="Goeker M."/>
        </authorList>
    </citation>
    <scope>NUCLEOTIDE SEQUENCE [LARGE SCALE GENOMIC DNA]</scope>
    <source>
        <strain evidence="13 14">DSM 27697</strain>
    </source>
</reference>
<dbReference type="GO" id="GO:0046930">
    <property type="term" value="C:pore complex"/>
    <property type="evidence" value="ECO:0007669"/>
    <property type="project" value="UniProtKB-KW"/>
</dbReference>
<dbReference type="Proteomes" id="UP000294546">
    <property type="component" value="Unassembled WGS sequence"/>
</dbReference>
<sequence>MKKSLIALAVAGAMTAPVVAQADATLYGNVEIEGIFAEDQDAEIQVDDARMGVKGSDETYIDGVSSFYQIELEYNPSSVVNDGAGVTVRKANAGLTGGFGTVIGGRFTNPSESTEILDVYSESVSTDYFVKSPDRLGSSVAYITPSFGGFSAYAGLAADGASGNGAHDNQDDREDLDGYVVGADYAAGGFTAAVSYWEMAGDGDVLGGPGSTMDDMEFAAVALSYAFGNFTVTGSYAETENYIDGAWAGNLAFAQADTETWALGAEYALENTTFGVTYYDYTEEDVNSSADVDADEWGVYVSHKLSNKASVKAQFSDADVEKRLGAARTFVVGYNVSF</sequence>
<gene>
    <name evidence="13" type="ORF">CLV83_1667</name>
</gene>
<keyword evidence="14" id="KW-1185">Reference proteome</keyword>
<evidence type="ECO:0000313" key="13">
    <source>
        <dbReference type="EMBL" id="TCK09557.1"/>
    </source>
</evidence>
<dbReference type="InterPro" id="IPR050298">
    <property type="entry name" value="Gram-neg_bact_OMP"/>
</dbReference>
<dbReference type="InterPro" id="IPR033900">
    <property type="entry name" value="Gram_neg_porin_domain"/>
</dbReference>
<evidence type="ECO:0000256" key="4">
    <source>
        <dbReference type="ARBA" id="ARBA00022452"/>
    </source>
</evidence>
<evidence type="ECO:0000256" key="3">
    <source>
        <dbReference type="ARBA" id="ARBA00022448"/>
    </source>
</evidence>
<evidence type="ECO:0000256" key="8">
    <source>
        <dbReference type="ARBA" id="ARBA00023114"/>
    </source>
</evidence>
<proteinExistence type="predicted"/>
<comment type="caution">
    <text evidence="13">The sequence shown here is derived from an EMBL/GenBank/DDBJ whole genome shotgun (WGS) entry which is preliminary data.</text>
</comment>
<keyword evidence="7" id="KW-0406">Ion transport</keyword>
<keyword evidence="9" id="KW-0472">Membrane</keyword>
<dbReference type="SUPFAM" id="SSF56935">
    <property type="entry name" value="Porins"/>
    <property type="match status" value="1"/>
</dbReference>
<evidence type="ECO:0000256" key="1">
    <source>
        <dbReference type="ARBA" id="ARBA00004571"/>
    </source>
</evidence>
<keyword evidence="3" id="KW-0813">Transport</keyword>
<dbReference type="CDD" id="cd00342">
    <property type="entry name" value="gram_neg_porins"/>
    <property type="match status" value="1"/>
</dbReference>
<keyword evidence="4" id="KW-1134">Transmembrane beta strand</keyword>
<evidence type="ECO:0000256" key="5">
    <source>
        <dbReference type="ARBA" id="ARBA00022692"/>
    </source>
</evidence>
<accession>A0A4R1GLS0</accession>
<evidence type="ECO:0000256" key="2">
    <source>
        <dbReference type="ARBA" id="ARBA00011233"/>
    </source>
</evidence>
<evidence type="ECO:0000313" key="14">
    <source>
        <dbReference type="Proteomes" id="UP000294546"/>
    </source>
</evidence>
<evidence type="ECO:0000256" key="9">
    <source>
        <dbReference type="ARBA" id="ARBA00023136"/>
    </source>
</evidence>
<evidence type="ECO:0000256" key="10">
    <source>
        <dbReference type="ARBA" id="ARBA00023237"/>
    </source>
</evidence>
<dbReference type="AlphaFoldDB" id="A0A4R1GLS0"/>
<dbReference type="RefSeq" id="WP_132290052.1">
    <property type="nucleotide sequence ID" value="NZ_SMFU01000007.1"/>
</dbReference>
<comment type="subcellular location">
    <subcellularLocation>
        <location evidence="1">Cell outer membrane</location>
        <topology evidence="1">Multi-pass membrane protein</topology>
    </subcellularLocation>
</comment>
<dbReference type="InterPro" id="IPR023614">
    <property type="entry name" value="Porin_dom_sf"/>
</dbReference>
<feature type="domain" description="Porin" evidence="12">
    <location>
        <begin position="7"/>
        <end position="319"/>
    </location>
</feature>
<dbReference type="GO" id="GO:0006811">
    <property type="term" value="P:monoatomic ion transport"/>
    <property type="evidence" value="ECO:0007669"/>
    <property type="project" value="UniProtKB-KW"/>
</dbReference>
<dbReference type="Gene3D" id="2.40.160.10">
    <property type="entry name" value="Porin"/>
    <property type="match status" value="1"/>
</dbReference>
<dbReference type="PANTHER" id="PTHR34501:SF9">
    <property type="entry name" value="MAJOR OUTER MEMBRANE PROTEIN P.IA"/>
    <property type="match status" value="1"/>
</dbReference>
<keyword evidence="6 11" id="KW-0732">Signal</keyword>
<dbReference type="PANTHER" id="PTHR34501">
    <property type="entry name" value="PROTEIN YDDL-RELATED"/>
    <property type="match status" value="1"/>
</dbReference>
<evidence type="ECO:0000256" key="11">
    <source>
        <dbReference type="SAM" id="SignalP"/>
    </source>
</evidence>
<organism evidence="13 14">
    <name type="scientific">Marinobacterium mangrovicola</name>
    <dbReference type="NCBI Taxonomy" id="1476959"/>
    <lineage>
        <taxon>Bacteria</taxon>
        <taxon>Pseudomonadati</taxon>
        <taxon>Pseudomonadota</taxon>
        <taxon>Gammaproteobacteria</taxon>
        <taxon>Oceanospirillales</taxon>
        <taxon>Oceanospirillaceae</taxon>
        <taxon>Marinobacterium</taxon>
    </lineage>
</organism>
<evidence type="ECO:0000259" key="12">
    <source>
        <dbReference type="Pfam" id="PF13609"/>
    </source>
</evidence>